<reference evidence="1 2" key="1">
    <citation type="submission" date="2018-03" db="EMBL/GenBank/DDBJ databases">
        <title>Diversity of phytobeneficial traits revealed by whole-genome analysis of worldwide-isolated phenazine-producing Pseudomonas spp.</title>
        <authorList>
            <person name="Biessy A."/>
            <person name="Novinscak A."/>
            <person name="Blom J."/>
            <person name="Leger G."/>
            <person name="Thomashow L.S."/>
            <person name="Cazorla F.M."/>
            <person name="Josic D."/>
            <person name="Filion M."/>
        </authorList>
    </citation>
    <scope>NUCLEOTIDE SEQUENCE [LARGE SCALE GENOMIC DNA]</scope>
    <source>
        <strain evidence="1 2">B25</strain>
    </source>
</reference>
<dbReference type="AlphaFoldDB" id="A0A3G7TPR2"/>
<dbReference type="EMBL" id="CP027753">
    <property type="protein sequence ID" value="AZE48226.1"/>
    <property type="molecule type" value="Genomic_DNA"/>
</dbReference>
<proteinExistence type="predicted"/>
<sequence>MLKDTTHSVKGQKRFTASTRLIEQTVQPLSLKALTPAGDNGE</sequence>
<dbReference type="Proteomes" id="UP000268048">
    <property type="component" value="Chromosome"/>
</dbReference>
<accession>A0A3G7TPR2</accession>
<protein>
    <submittedName>
        <fullName evidence="1">Uncharacterized protein</fullName>
    </submittedName>
</protein>
<evidence type="ECO:0000313" key="1">
    <source>
        <dbReference type="EMBL" id="AZE48226.1"/>
    </source>
</evidence>
<name>A0A3G7TPR2_9PSED</name>
<organism evidence="1 2">
    <name type="scientific">Pseudomonas chlororaphis</name>
    <dbReference type="NCBI Taxonomy" id="587753"/>
    <lineage>
        <taxon>Bacteria</taxon>
        <taxon>Pseudomonadati</taxon>
        <taxon>Pseudomonadota</taxon>
        <taxon>Gammaproteobacteria</taxon>
        <taxon>Pseudomonadales</taxon>
        <taxon>Pseudomonadaceae</taxon>
        <taxon>Pseudomonas</taxon>
    </lineage>
</organism>
<evidence type="ECO:0000313" key="2">
    <source>
        <dbReference type="Proteomes" id="UP000268048"/>
    </source>
</evidence>
<gene>
    <name evidence="1" type="ORF">C4K04_2553</name>
</gene>